<dbReference type="PANTHER" id="PTHR31635">
    <property type="entry name" value="REVERSE TRANSCRIPTASE DOMAIN-CONTAINING PROTEIN-RELATED"/>
    <property type="match status" value="1"/>
</dbReference>
<dbReference type="EMBL" id="IACM01013970">
    <property type="protein sequence ID" value="LAB20486.1"/>
    <property type="molecule type" value="Transcribed_RNA"/>
</dbReference>
<dbReference type="AlphaFoldDB" id="A0A2D4LHW7"/>
<reference evidence="1" key="1">
    <citation type="submission" date="2017-07" db="EMBL/GenBank/DDBJ databases">
        <authorList>
            <person name="Mikheyev A."/>
            <person name="Grau M."/>
        </authorList>
    </citation>
    <scope>NUCLEOTIDE SEQUENCE</scope>
    <source>
        <tissue evidence="1">Venom_gland</tissue>
    </source>
</reference>
<evidence type="ECO:0000313" key="1">
    <source>
        <dbReference type="EMBL" id="LAB20486.1"/>
    </source>
</evidence>
<organism evidence="1">
    <name type="scientific">Micrurus spixii</name>
    <name type="common">Amazon coral snake</name>
    <dbReference type="NCBI Taxonomy" id="129469"/>
    <lineage>
        <taxon>Eukaryota</taxon>
        <taxon>Metazoa</taxon>
        <taxon>Chordata</taxon>
        <taxon>Craniata</taxon>
        <taxon>Vertebrata</taxon>
        <taxon>Euteleostomi</taxon>
        <taxon>Lepidosauria</taxon>
        <taxon>Squamata</taxon>
        <taxon>Bifurcata</taxon>
        <taxon>Unidentata</taxon>
        <taxon>Episquamata</taxon>
        <taxon>Toxicofera</taxon>
        <taxon>Serpentes</taxon>
        <taxon>Colubroidea</taxon>
        <taxon>Elapidae</taxon>
        <taxon>Elapinae</taxon>
        <taxon>Micrurus</taxon>
    </lineage>
</organism>
<sequence length="250" mass="30099">MPSCGTPVTKVTQIFRHTLRKPLLKIWLDIRKHYNKVPLWLSTMEAMFHRNTMDISKKILRYYQILDEEGNLESIQELEKQKIMIAHWSYFQITIRHKKDLKEFGIETKNSKLDKILLGQDKNMISKLYNYLLQYDLAEEILKGPMIAWARNFGYNIQLEEWEEIWQRNLSITKTVSYEETLYKMIYRWHLASSRLSKIYPTANPTCWKCKVNHGTFYHLWWTCPVIKTFWTRIKTWPRGNNSGWIGVET</sequence>
<name>A0A2D4LHW7_9SAUR</name>
<reference evidence="1" key="2">
    <citation type="submission" date="2017-11" db="EMBL/GenBank/DDBJ databases">
        <title>Coralsnake Venomics: Analyses of Venom Gland Transcriptomes and Proteomes of Six Brazilian Taxa.</title>
        <authorList>
            <person name="Aird S.D."/>
            <person name="Jorge da Silva N."/>
            <person name="Qiu L."/>
            <person name="Villar-Briones A."/>
            <person name="Aparecida-Saddi V."/>
            <person name="Campos-Telles M.P."/>
            <person name="Grau M."/>
            <person name="Mikheyev A.S."/>
        </authorList>
    </citation>
    <scope>NUCLEOTIDE SEQUENCE</scope>
    <source>
        <tissue evidence="1">Venom_gland</tissue>
    </source>
</reference>
<evidence type="ECO:0008006" key="2">
    <source>
        <dbReference type="Google" id="ProtNLM"/>
    </source>
</evidence>
<protein>
    <recommendedName>
        <fullName evidence="2">Reverse transcriptase zinc-binding domain-containing protein</fullName>
    </recommendedName>
</protein>
<proteinExistence type="predicted"/>
<accession>A0A2D4LHW7</accession>
<dbReference type="PANTHER" id="PTHR31635:SF196">
    <property type="entry name" value="REVERSE TRANSCRIPTASE DOMAIN-CONTAINING PROTEIN-RELATED"/>
    <property type="match status" value="1"/>
</dbReference>